<dbReference type="SUPFAM" id="SSF53383">
    <property type="entry name" value="PLP-dependent transferases"/>
    <property type="match status" value="1"/>
</dbReference>
<organism evidence="10 11">
    <name type="scientific">Winkia neuii</name>
    <dbReference type="NCBI Taxonomy" id="33007"/>
    <lineage>
        <taxon>Bacteria</taxon>
        <taxon>Bacillati</taxon>
        <taxon>Actinomycetota</taxon>
        <taxon>Actinomycetes</taxon>
        <taxon>Actinomycetales</taxon>
        <taxon>Actinomycetaceae</taxon>
        <taxon>Winkia</taxon>
    </lineage>
</organism>
<dbReference type="Proteomes" id="UP000235122">
    <property type="component" value="Unassembled WGS sequence"/>
</dbReference>
<evidence type="ECO:0000256" key="3">
    <source>
        <dbReference type="ARBA" id="ARBA00012239"/>
    </source>
</evidence>
<dbReference type="EMBL" id="PKKO01000005">
    <property type="protein sequence ID" value="PKY71742.1"/>
    <property type="molecule type" value="Genomic_DNA"/>
</dbReference>
<dbReference type="PANTHER" id="PTHR43586">
    <property type="entry name" value="CYSTEINE DESULFURASE"/>
    <property type="match status" value="1"/>
</dbReference>
<gene>
    <name evidence="10" type="ORF">CYJ19_08440</name>
</gene>
<comment type="catalytic activity">
    <reaction evidence="6 8">
        <text>(sulfur carrier)-H + L-cysteine = (sulfur carrier)-SH + L-alanine</text>
        <dbReference type="Rhea" id="RHEA:43892"/>
        <dbReference type="Rhea" id="RHEA-COMP:14737"/>
        <dbReference type="Rhea" id="RHEA-COMP:14739"/>
        <dbReference type="ChEBI" id="CHEBI:29917"/>
        <dbReference type="ChEBI" id="CHEBI:35235"/>
        <dbReference type="ChEBI" id="CHEBI:57972"/>
        <dbReference type="ChEBI" id="CHEBI:64428"/>
        <dbReference type="EC" id="2.8.1.7"/>
    </reaction>
</comment>
<keyword evidence="5 8" id="KW-0663">Pyridoxal phosphate</keyword>
<dbReference type="GO" id="GO:0006534">
    <property type="term" value="P:cysteine metabolic process"/>
    <property type="evidence" value="ECO:0007669"/>
    <property type="project" value="UniProtKB-UniRule"/>
</dbReference>
<dbReference type="PROSITE" id="PS00595">
    <property type="entry name" value="AA_TRANSFER_CLASS_5"/>
    <property type="match status" value="1"/>
</dbReference>
<comment type="function">
    <text evidence="8">Catalyzes the removal of elemental sulfur and selenium atoms from L-cysteine, L-cystine, L-selenocysteine, and L-selenocystine to produce L-alanine.</text>
</comment>
<dbReference type="InterPro" id="IPR010970">
    <property type="entry name" value="Cys_dSase_SufS"/>
</dbReference>
<dbReference type="InterPro" id="IPR015424">
    <property type="entry name" value="PyrdxlP-dep_Trfase"/>
</dbReference>
<dbReference type="Gene3D" id="3.40.640.10">
    <property type="entry name" value="Type I PLP-dependent aspartate aminotransferase-like (Major domain)"/>
    <property type="match status" value="1"/>
</dbReference>
<proteinExistence type="inferred from homology"/>
<dbReference type="GO" id="GO:0031071">
    <property type="term" value="F:cysteine desulfurase activity"/>
    <property type="evidence" value="ECO:0007669"/>
    <property type="project" value="UniProtKB-UniRule"/>
</dbReference>
<protein>
    <recommendedName>
        <fullName evidence="3 8">Cysteine desulfurase</fullName>
        <ecNumber evidence="3 8">2.8.1.7</ecNumber>
    </recommendedName>
</protein>
<dbReference type="Pfam" id="PF00266">
    <property type="entry name" value="Aminotran_5"/>
    <property type="match status" value="1"/>
</dbReference>
<comment type="similarity">
    <text evidence="2 8">Belongs to the class-V pyridoxal-phosphate-dependent aminotransferase family. Csd subfamily.</text>
</comment>
<evidence type="ECO:0000256" key="1">
    <source>
        <dbReference type="ARBA" id="ARBA00001933"/>
    </source>
</evidence>
<dbReference type="InterPro" id="IPR015421">
    <property type="entry name" value="PyrdxlP-dep_Trfase_major"/>
</dbReference>
<dbReference type="InterPro" id="IPR020578">
    <property type="entry name" value="Aminotrans_V_PyrdxlP_BS"/>
</dbReference>
<comment type="cofactor">
    <cofactor evidence="1 7">
        <name>pyridoxal 5'-phosphate</name>
        <dbReference type="ChEBI" id="CHEBI:597326"/>
    </cofactor>
</comment>
<keyword evidence="11" id="KW-1185">Reference proteome</keyword>
<evidence type="ECO:0000256" key="4">
    <source>
        <dbReference type="ARBA" id="ARBA00022679"/>
    </source>
</evidence>
<dbReference type="Gene3D" id="3.90.1150.10">
    <property type="entry name" value="Aspartate Aminotransferase, domain 1"/>
    <property type="match status" value="1"/>
</dbReference>
<evidence type="ECO:0000256" key="5">
    <source>
        <dbReference type="ARBA" id="ARBA00022898"/>
    </source>
</evidence>
<evidence type="ECO:0000256" key="8">
    <source>
        <dbReference type="RuleBase" id="RU004506"/>
    </source>
</evidence>
<dbReference type="GO" id="GO:0030170">
    <property type="term" value="F:pyridoxal phosphate binding"/>
    <property type="evidence" value="ECO:0007669"/>
    <property type="project" value="UniProtKB-UniRule"/>
</dbReference>
<evidence type="ECO:0000313" key="10">
    <source>
        <dbReference type="EMBL" id="PKY71742.1"/>
    </source>
</evidence>
<name>A0A2I1IKW2_9ACTO</name>
<evidence type="ECO:0000256" key="6">
    <source>
        <dbReference type="ARBA" id="ARBA00050776"/>
    </source>
</evidence>
<evidence type="ECO:0000259" key="9">
    <source>
        <dbReference type="Pfam" id="PF00266"/>
    </source>
</evidence>
<dbReference type="GeneID" id="35866439"/>
<accession>A0A2I1IKW2</accession>
<evidence type="ECO:0000256" key="2">
    <source>
        <dbReference type="ARBA" id="ARBA00010447"/>
    </source>
</evidence>
<dbReference type="RefSeq" id="WP_024332205.1">
    <property type="nucleotide sequence ID" value="NZ_JASOXK010000009.1"/>
</dbReference>
<comment type="caution">
    <text evidence="10">The sequence shown here is derived from an EMBL/GenBank/DDBJ whole genome shotgun (WGS) entry which is preliminary data.</text>
</comment>
<dbReference type="AlphaFoldDB" id="A0A2I1IKW2"/>
<keyword evidence="4 8" id="KW-0808">Transferase</keyword>
<reference evidence="10 11" key="1">
    <citation type="submission" date="2017-12" db="EMBL/GenBank/DDBJ databases">
        <title>Phylogenetic diversity of female urinary microbiome.</title>
        <authorList>
            <person name="Thomas-White K."/>
            <person name="Wolfe A.J."/>
        </authorList>
    </citation>
    <scope>NUCLEOTIDE SEQUENCE [LARGE SCALE GENOMIC DNA]</scope>
    <source>
        <strain evidence="10 11">UMB0402</strain>
    </source>
</reference>
<dbReference type="CDD" id="cd06453">
    <property type="entry name" value="SufS_like"/>
    <property type="match status" value="1"/>
</dbReference>
<dbReference type="InterPro" id="IPR015422">
    <property type="entry name" value="PyrdxlP-dep_Trfase_small"/>
</dbReference>
<dbReference type="PANTHER" id="PTHR43586:SF8">
    <property type="entry name" value="CYSTEINE DESULFURASE 1, CHLOROPLASTIC"/>
    <property type="match status" value="1"/>
</dbReference>
<sequence>MNNRQNFADFSDSELEGLRKDFPITTRIGRGGEPLAYLDSSATSQKPSWVMDAESDFFAHHNGAVNRGTHLLADESTTAFEEGRKAVANFIHARSQDEVVWTRNATEGINLLAYSLLNASLGAGGSEADGFRLGEGDRIVVTRAEHHANLVPWQQLCARTGAEFAWLDLDQDGCIDLDTLEAITPNTKVVAFTHVSNVTGAISPVAQIVEKAKSVGALVVLDTTQSAAHMPISVVDLGVDFAVLSGHKLCGPTGIGALWGRRELLSALPPFMTGGSMITDVDMERTQFQTAPARFEAGTQAVGQIVGFKAALDYLSEVSMERVAAHERAITEQLLEGIQRIDGVKVLGPASIENRVAVVSFVVDGVHPHDVGQILDSHSIAIRVGHHCAIPLHKHFGVRASARASASLITSSAEIDRFLDALKQVRQFFGV</sequence>
<dbReference type="InterPro" id="IPR000192">
    <property type="entry name" value="Aminotrans_V_dom"/>
</dbReference>
<evidence type="ECO:0000256" key="7">
    <source>
        <dbReference type="RuleBase" id="RU004504"/>
    </source>
</evidence>
<dbReference type="STRING" id="33007.HMPREF3198_01727"/>
<evidence type="ECO:0000313" key="11">
    <source>
        <dbReference type="Proteomes" id="UP000235122"/>
    </source>
</evidence>
<dbReference type="EC" id="2.8.1.7" evidence="3 8"/>
<dbReference type="NCBIfam" id="TIGR01979">
    <property type="entry name" value="sufS"/>
    <property type="match status" value="1"/>
</dbReference>
<feature type="domain" description="Aminotransferase class V" evidence="9">
    <location>
        <begin position="37"/>
        <end position="418"/>
    </location>
</feature>